<accession>A0AAX2RD15</accession>
<feature type="chain" id="PRO_5043387968" description="Lipoprotein" evidence="1">
    <location>
        <begin position="20"/>
        <end position="161"/>
    </location>
</feature>
<sequence>MKKISVVIATICMFSVAQAQEVYKPAIVKPIAGTHCDTGAGSRPPMAYDARDHLMQCSDISTNGTATWQYVAEGDGDRIIRKLDELNATNVQILAALTKLLAVQTAGAGTDSAGTSRTVEKPVSPSATKANGKCDLNGYLTVDSDGNTLMCREHYWVALSS</sequence>
<reference evidence="2 3" key="1">
    <citation type="submission" date="2019-03" db="EMBL/GenBank/DDBJ databases">
        <title>Burkholderia cepacia outbreak.</title>
        <authorList>
            <person name="Farzana R."/>
            <person name="Walsh T.R."/>
        </authorList>
    </citation>
    <scope>NUCLEOTIDE SEQUENCE [LARGE SCALE GENOMIC DNA]</scope>
    <source>
        <strain evidence="3">d13</strain>
    </source>
</reference>
<evidence type="ECO:0000313" key="3">
    <source>
        <dbReference type="Proteomes" id="UP000298234"/>
    </source>
</evidence>
<dbReference type="EMBL" id="SNSQ01000068">
    <property type="protein sequence ID" value="TEU35274.1"/>
    <property type="molecule type" value="Genomic_DNA"/>
</dbReference>
<dbReference type="AlphaFoldDB" id="A0AAX2RD15"/>
<proteinExistence type="predicted"/>
<keyword evidence="1" id="KW-0732">Signal</keyword>
<dbReference type="Proteomes" id="UP000298234">
    <property type="component" value="Unassembled WGS sequence"/>
</dbReference>
<evidence type="ECO:0008006" key="4">
    <source>
        <dbReference type="Google" id="ProtNLM"/>
    </source>
</evidence>
<name>A0AAX2RD15_BURCE</name>
<evidence type="ECO:0000256" key="1">
    <source>
        <dbReference type="SAM" id="SignalP"/>
    </source>
</evidence>
<evidence type="ECO:0000313" key="2">
    <source>
        <dbReference type="EMBL" id="TEU35274.1"/>
    </source>
</evidence>
<dbReference type="RefSeq" id="WP_134257458.1">
    <property type="nucleotide sequence ID" value="NZ_SNSG01000072.1"/>
</dbReference>
<protein>
    <recommendedName>
        <fullName evidence="4">Lipoprotein</fullName>
    </recommendedName>
</protein>
<comment type="caution">
    <text evidence="2">The sequence shown here is derived from an EMBL/GenBank/DDBJ whole genome shotgun (WGS) entry which is preliminary data.</text>
</comment>
<feature type="signal peptide" evidence="1">
    <location>
        <begin position="1"/>
        <end position="19"/>
    </location>
</feature>
<gene>
    <name evidence="2" type="ORF">E3D37_37695</name>
</gene>
<organism evidence="2 3">
    <name type="scientific">Burkholderia cepacia</name>
    <name type="common">Pseudomonas cepacia</name>
    <dbReference type="NCBI Taxonomy" id="292"/>
    <lineage>
        <taxon>Bacteria</taxon>
        <taxon>Pseudomonadati</taxon>
        <taxon>Pseudomonadota</taxon>
        <taxon>Betaproteobacteria</taxon>
        <taxon>Burkholderiales</taxon>
        <taxon>Burkholderiaceae</taxon>
        <taxon>Burkholderia</taxon>
        <taxon>Burkholderia cepacia complex</taxon>
    </lineage>
</organism>